<name>A0A3M6TX57_POCDA</name>
<feature type="compositionally biased region" description="Basic residues" evidence="1">
    <location>
        <begin position="21"/>
        <end position="32"/>
    </location>
</feature>
<feature type="compositionally biased region" description="Polar residues" evidence="1">
    <location>
        <begin position="349"/>
        <end position="367"/>
    </location>
</feature>
<evidence type="ECO:0000313" key="3">
    <source>
        <dbReference type="EMBL" id="RMX45960.1"/>
    </source>
</evidence>
<sequence length="608" mass="66392">MSDSGNFHDQEEESETAVNTAKRRGRGRKRTPSKFTSKVTPPYTVAQPPHTVPQLPQIVTNPSLPASQQANLLPHLMHITPQHAKTVPQHSQADPQPSNVVSEHLRTALGIPPSETPGARPQPPYPVHTHINAVTQPQLLSTVPQPQHTVPQHLTTGLLSPPTVPQPLESGLQTPNTIPQHLQTGLQSPQILTQHSNTIPQPVVHQAPCAVPQHSQVPHPSPAHGSIEGVTPLPTFFQFTLPSNLYTSPVINSALQTPLQQGVPSALTAPHSSTMSMLSALQDDKLSLILPVLVRMEHKIDQIMAMIGAKSAAGGNGLQIGNQLNMALMGNQSSVPMSESQPIATVADNQTRATSAQKSHQPNQSSFPGMVKHSNPATRETQNRAAMLKQPNAKIMNTNQSNNIPAATPLNTPLRPTLTNNTDNGSASHSTDIEAPSNATSAEAHMINTTPDNEEKVDFEMECQGSGLKPLQSGPFDASKSLRGISARQRIQLEMAKITEQTLPEDLDFPISRDNLIALQVKSNSTMNFAVRLLRELFTPDELYGRNISGVRGKDQVDPTRVEMIKDILFKIYRTSPADKELLWRYCRKAMDSFLRKMHRPDLVEEQK</sequence>
<feature type="domain" description="BEN" evidence="2">
    <location>
        <begin position="506"/>
        <end position="602"/>
    </location>
</feature>
<dbReference type="Pfam" id="PF10523">
    <property type="entry name" value="BEN"/>
    <property type="match status" value="1"/>
</dbReference>
<dbReference type="PANTHER" id="PTHR28665">
    <property type="entry name" value="BEN DOMAIN-CONTAINING PROTEIN 3"/>
    <property type="match status" value="1"/>
</dbReference>
<dbReference type="OrthoDB" id="5976767at2759"/>
<dbReference type="AlphaFoldDB" id="A0A3M6TX57"/>
<reference evidence="3 4" key="1">
    <citation type="journal article" date="2018" name="Sci. Rep.">
        <title>Comparative analysis of the Pocillopora damicornis genome highlights role of immune system in coral evolution.</title>
        <authorList>
            <person name="Cunning R."/>
            <person name="Bay R.A."/>
            <person name="Gillette P."/>
            <person name="Baker A.C."/>
            <person name="Traylor-Knowles N."/>
        </authorList>
    </citation>
    <scope>NUCLEOTIDE SEQUENCE [LARGE SCALE GENOMIC DNA]</scope>
    <source>
        <strain evidence="3">RSMAS</strain>
        <tissue evidence="3">Whole animal</tissue>
    </source>
</reference>
<gene>
    <name evidence="3" type="ORF">pdam_00020984</name>
</gene>
<feature type="region of interest" description="Disordered" evidence="1">
    <location>
        <begin position="420"/>
        <end position="442"/>
    </location>
</feature>
<accession>A0A3M6TX57</accession>
<feature type="region of interest" description="Disordered" evidence="1">
    <location>
        <begin position="349"/>
        <end position="377"/>
    </location>
</feature>
<dbReference type="SMART" id="SM01025">
    <property type="entry name" value="BEN"/>
    <property type="match status" value="1"/>
</dbReference>
<dbReference type="PANTHER" id="PTHR28665:SF1">
    <property type="entry name" value="BEN DOMAIN-CONTAINING PROTEIN 3"/>
    <property type="match status" value="1"/>
</dbReference>
<dbReference type="GO" id="GO:0003677">
    <property type="term" value="F:DNA binding"/>
    <property type="evidence" value="ECO:0007669"/>
    <property type="project" value="InterPro"/>
</dbReference>
<dbReference type="GO" id="GO:0000183">
    <property type="term" value="P:rDNA heterochromatin formation"/>
    <property type="evidence" value="ECO:0007669"/>
    <property type="project" value="InterPro"/>
</dbReference>
<dbReference type="InterPro" id="IPR018379">
    <property type="entry name" value="BEN_domain"/>
</dbReference>
<dbReference type="InterPro" id="IPR033583">
    <property type="entry name" value="BEND3"/>
</dbReference>
<evidence type="ECO:0000259" key="2">
    <source>
        <dbReference type="PROSITE" id="PS51457"/>
    </source>
</evidence>
<organism evidence="3 4">
    <name type="scientific">Pocillopora damicornis</name>
    <name type="common">Cauliflower coral</name>
    <name type="synonym">Millepora damicornis</name>
    <dbReference type="NCBI Taxonomy" id="46731"/>
    <lineage>
        <taxon>Eukaryota</taxon>
        <taxon>Metazoa</taxon>
        <taxon>Cnidaria</taxon>
        <taxon>Anthozoa</taxon>
        <taxon>Hexacorallia</taxon>
        <taxon>Scleractinia</taxon>
        <taxon>Astrocoeniina</taxon>
        <taxon>Pocilloporidae</taxon>
        <taxon>Pocillopora</taxon>
    </lineage>
</organism>
<dbReference type="PROSITE" id="PS51457">
    <property type="entry name" value="BEN"/>
    <property type="match status" value="1"/>
</dbReference>
<protein>
    <recommendedName>
        <fullName evidence="2">BEN domain-containing protein</fullName>
    </recommendedName>
</protein>
<keyword evidence="4" id="KW-1185">Reference proteome</keyword>
<dbReference type="GO" id="GO:0000792">
    <property type="term" value="C:heterochromatin"/>
    <property type="evidence" value="ECO:0007669"/>
    <property type="project" value="InterPro"/>
</dbReference>
<dbReference type="EMBL" id="RCHS01002740">
    <property type="protein sequence ID" value="RMX45960.1"/>
    <property type="molecule type" value="Genomic_DNA"/>
</dbReference>
<evidence type="ECO:0000313" key="4">
    <source>
        <dbReference type="Proteomes" id="UP000275408"/>
    </source>
</evidence>
<feature type="region of interest" description="Disordered" evidence="1">
    <location>
        <begin position="1"/>
        <end position="62"/>
    </location>
</feature>
<dbReference type="Proteomes" id="UP000275408">
    <property type="component" value="Unassembled WGS sequence"/>
</dbReference>
<comment type="caution">
    <text evidence="3">The sequence shown here is derived from an EMBL/GenBank/DDBJ whole genome shotgun (WGS) entry which is preliminary data.</text>
</comment>
<evidence type="ECO:0000256" key="1">
    <source>
        <dbReference type="SAM" id="MobiDB-lite"/>
    </source>
</evidence>
<proteinExistence type="predicted"/>